<accession>A0A0N4YYD7</accession>
<feature type="region of interest" description="Disordered" evidence="1">
    <location>
        <begin position="55"/>
        <end position="173"/>
    </location>
</feature>
<sequence length="173" mass="19046">MILSLVASAFGQPTPQIQLTCAENAAAVHILAAIHMTGRGGMPGTPGIATSTHTMVAKRTDSSQQTSTKSHNQFTQTRLLSQDSQIETEQTSTKEAEEDLLGLAVEISDEELEIEELEIADEDNEEKERSPTPVAKVHERRQEGGVSHERERQHRPLSRRGSYAERSRSSVTQ</sequence>
<dbReference type="EMBL" id="UYSL01027671">
    <property type="protein sequence ID" value="VDL86972.1"/>
    <property type="molecule type" value="Genomic_DNA"/>
</dbReference>
<organism evidence="4">
    <name type="scientific">Nippostrongylus brasiliensis</name>
    <name type="common">Rat hookworm</name>
    <dbReference type="NCBI Taxonomy" id="27835"/>
    <lineage>
        <taxon>Eukaryota</taxon>
        <taxon>Metazoa</taxon>
        <taxon>Ecdysozoa</taxon>
        <taxon>Nematoda</taxon>
        <taxon>Chromadorea</taxon>
        <taxon>Rhabditida</taxon>
        <taxon>Rhabditina</taxon>
        <taxon>Rhabditomorpha</taxon>
        <taxon>Strongyloidea</taxon>
        <taxon>Heligmosomidae</taxon>
        <taxon>Nippostrongylus</taxon>
    </lineage>
</organism>
<evidence type="ECO:0000313" key="3">
    <source>
        <dbReference type="Proteomes" id="UP000271162"/>
    </source>
</evidence>
<name>A0A0N4YYD7_NIPBR</name>
<feature type="compositionally biased region" description="Basic and acidic residues" evidence="1">
    <location>
        <begin position="162"/>
        <end position="173"/>
    </location>
</feature>
<evidence type="ECO:0000313" key="2">
    <source>
        <dbReference type="EMBL" id="VDL86972.1"/>
    </source>
</evidence>
<feature type="compositionally biased region" description="Polar residues" evidence="1">
    <location>
        <begin position="62"/>
        <end position="93"/>
    </location>
</feature>
<dbReference type="Proteomes" id="UP000271162">
    <property type="component" value="Unassembled WGS sequence"/>
</dbReference>
<dbReference type="AlphaFoldDB" id="A0A0N4YYD7"/>
<dbReference type="WBParaSite" id="NBR_0002225901-mRNA-1">
    <property type="protein sequence ID" value="NBR_0002225901-mRNA-1"/>
    <property type="gene ID" value="NBR_0002225901"/>
</dbReference>
<feature type="compositionally biased region" description="Basic and acidic residues" evidence="1">
    <location>
        <begin position="126"/>
        <end position="154"/>
    </location>
</feature>
<reference evidence="4" key="1">
    <citation type="submission" date="2017-02" db="UniProtKB">
        <authorList>
            <consortium name="WormBaseParasite"/>
        </authorList>
    </citation>
    <scope>IDENTIFICATION</scope>
</reference>
<feature type="compositionally biased region" description="Acidic residues" evidence="1">
    <location>
        <begin position="107"/>
        <end position="125"/>
    </location>
</feature>
<protein>
    <submittedName>
        <fullName evidence="2 4">Uncharacterized protein</fullName>
    </submittedName>
</protein>
<evidence type="ECO:0000313" key="4">
    <source>
        <dbReference type="WBParaSite" id="NBR_0002225901-mRNA-1"/>
    </source>
</evidence>
<evidence type="ECO:0000256" key="1">
    <source>
        <dbReference type="SAM" id="MobiDB-lite"/>
    </source>
</evidence>
<reference evidence="2 3" key="2">
    <citation type="submission" date="2018-11" db="EMBL/GenBank/DDBJ databases">
        <authorList>
            <consortium name="Pathogen Informatics"/>
        </authorList>
    </citation>
    <scope>NUCLEOTIDE SEQUENCE [LARGE SCALE GENOMIC DNA]</scope>
</reference>
<proteinExistence type="predicted"/>
<gene>
    <name evidence="2" type="ORF">NBR_LOCUS22260</name>
</gene>
<keyword evidence="3" id="KW-1185">Reference proteome</keyword>